<dbReference type="InterPro" id="IPR002168">
    <property type="entry name" value="Lipase_GDXG_HIS_AS"/>
</dbReference>
<reference evidence="4" key="1">
    <citation type="submission" date="2021-01" db="EMBL/GenBank/DDBJ databases">
        <authorList>
            <person name="Corre E."/>
            <person name="Pelletier E."/>
            <person name="Niang G."/>
            <person name="Scheremetjew M."/>
            <person name="Finn R."/>
            <person name="Kale V."/>
            <person name="Holt S."/>
            <person name="Cochrane G."/>
            <person name="Meng A."/>
            <person name="Brown T."/>
            <person name="Cohen L."/>
        </authorList>
    </citation>
    <scope>NUCLEOTIDE SEQUENCE</scope>
    <source>
        <strain evidence="4">NIES-381</strain>
    </source>
</reference>
<keyword evidence="2" id="KW-0378">Hydrolase</keyword>
<evidence type="ECO:0000256" key="1">
    <source>
        <dbReference type="ARBA" id="ARBA00010515"/>
    </source>
</evidence>
<dbReference type="PROSITE" id="PS01173">
    <property type="entry name" value="LIPASE_GDXG_HIS"/>
    <property type="match status" value="1"/>
</dbReference>
<dbReference type="Gene3D" id="3.40.50.1820">
    <property type="entry name" value="alpha/beta hydrolase"/>
    <property type="match status" value="1"/>
</dbReference>
<dbReference type="InterPro" id="IPR050300">
    <property type="entry name" value="GDXG_lipolytic_enzyme"/>
</dbReference>
<dbReference type="PANTHER" id="PTHR48081">
    <property type="entry name" value="AB HYDROLASE SUPERFAMILY PROTEIN C4A8.06C"/>
    <property type="match status" value="1"/>
</dbReference>
<name>A0A7S1NJ14_9EUGL</name>
<accession>A0A7S1NJ14</accession>
<dbReference type="InterPro" id="IPR029058">
    <property type="entry name" value="AB_hydrolase_fold"/>
</dbReference>
<evidence type="ECO:0000313" key="4">
    <source>
        <dbReference type="EMBL" id="CAD9020794.1"/>
    </source>
</evidence>
<feature type="domain" description="Alpha/beta hydrolase fold-3" evidence="3">
    <location>
        <begin position="121"/>
        <end position="321"/>
    </location>
</feature>
<protein>
    <recommendedName>
        <fullName evidence="3">Alpha/beta hydrolase fold-3 domain-containing protein</fullName>
    </recommendedName>
</protein>
<evidence type="ECO:0000259" key="3">
    <source>
        <dbReference type="Pfam" id="PF07859"/>
    </source>
</evidence>
<proteinExistence type="inferred from homology"/>
<sequence length="403" mass="44073">MEEAETVWQKTKTLWNSATNVAATSSTALTDGALVLVRRVQGSAGARPTWTVPFEMAITTLRAAAKTVARDVQTIRMITDNALPRVLLPAGVSYQTAALGPGMPDGEWFWPTGSPTTHRTILFLHGGAFCTCSSSTHRNLLGLLVQYTKSTVLAVDYRRPPENPFPAPLEDAAAAYEWLLQRMPTNRIVIAGDSAGGGLGLTLMVALKKAGRPLPGGAVLLSPWVELKDTYRDSWTRNAGYDFLDSGLATYFARAYAGGQDMDHPKLSPVNADLTGLPPIHIEVGECEMLLDQVFILANRLSKAAVDVRLVVAEDMVHVFPMFTFAFPTPMEDGEPTSEPFRAFERIRDFLDNIIPASCPSTIKPSEFIDLTFEEWHDSERDAEDCIRAASPLTPMDTFDPKA</sequence>
<dbReference type="GO" id="GO:0016787">
    <property type="term" value="F:hydrolase activity"/>
    <property type="evidence" value="ECO:0007669"/>
    <property type="project" value="UniProtKB-KW"/>
</dbReference>
<gene>
    <name evidence="4" type="ORF">EGYM00392_LOCUS31909</name>
</gene>
<evidence type="ECO:0000256" key="2">
    <source>
        <dbReference type="ARBA" id="ARBA00022801"/>
    </source>
</evidence>
<comment type="similarity">
    <text evidence="1">Belongs to the 'GDXG' lipolytic enzyme family.</text>
</comment>
<dbReference type="AlphaFoldDB" id="A0A7S1NJ14"/>
<dbReference type="Pfam" id="PF07859">
    <property type="entry name" value="Abhydrolase_3"/>
    <property type="match status" value="1"/>
</dbReference>
<dbReference type="EMBL" id="HBGA01085523">
    <property type="protein sequence ID" value="CAD9020794.1"/>
    <property type="molecule type" value="Transcribed_RNA"/>
</dbReference>
<organism evidence="4">
    <name type="scientific">Eutreptiella gymnastica</name>
    <dbReference type="NCBI Taxonomy" id="73025"/>
    <lineage>
        <taxon>Eukaryota</taxon>
        <taxon>Discoba</taxon>
        <taxon>Euglenozoa</taxon>
        <taxon>Euglenida</taxon>
        <taxon>Spirocuta</taxon>
        <taxon>Euglenophyceae</taxon>
        <taxon>Eutreptiales</taxon>
        <taxon>Eutreptiaceae</taxon>
        <taxon>Eutreptiella</taxon>
    </lineage>
</organism>
<dbReference type="PANTHER" id="PTHR48081:SF8">
    <property type="entry name" value="ALPHA_BETA HYDROLASE FOLD-3 DOMAIN-CONTAINING PROTEIN-RELATED"/>
    <property type="match status" value="1"/>
</dbReference>
<dbReference type="InterPro" id="IPR013094">
    <property type="entry name" value="AB_hydrolase_3"/>
</dbReference>
<dbReference type="SUPFAM" id="SSF53474">
    <property type="entry name" value="alpha/beta-Hydrolases"/>
    <property type="match status" value="1"/>
</dbReference>